<keyword evidence="1" id="KW-0732">Signal</keyword>
<evidence type="ECO:0000256" key="1">
    <source>
        <dbReference type="SAM" id="SignalP"/>
    </source>
</evidence>
<gene>
    <name evidence="2" type="ORF">WN944_022148</name>
</gene>
<feature type="chain" id="PRO_5042930551" evidence="1">
    <location>
        <begin position="29"/>
        <end position="112"/>
    </location>
</feature>
<name>A0AAP0N463_9ROSI</name>
<sequence>MEGKGITGLRLLITSMVVLFLLLLPAAAEGHGQHHIKLDTCLANCYPKCNVPRPLWCATLCIGKCKNLKSIPDNLCNCTYTCSKFKCAEIGSDPEAVKKCVKGCSKLCNMKI</sequence>
<comment type="caution">
    <text evidence="2">The sequence shown here is derived from an EMBL/GenBank/DDBJ whole genome shotgun (WGS) entry which is preliminary data.</text>
</comment>
<dbReference type="Proteomes" id="UP001428341">
    <property type="component" value="Unassembled WGS sequence"/>
</dbReference>
<evidence type="ECO:0000313" key="2">
    <source>
        <dbReference type="EMBL" id="KAK9229189.1"/>
    </source>
</evidence>
<feature type="signal peptide" evidence="1">
    <location>
        <begin position="1"/>
        <end position="28"/>
    </location>
</feature>
<evidence type="ECO:0000313" key="3">
    <source>
        <dbReference type="Proteomes" id="UP001428341"/>
    </source>
</evidence>
<proteinExistence type="predicted"/>
<accession>A0AAP0N463</accession>
<keyword evidence="3" id="KW-1185">Reference proteome</keyword>
<organism evidence="2 3">
    <name type="scientific">Citrus x changshan-huyou</name>
    <dbReference type="NCBI Taxonomy" id="2935761"/>
    <lineage>
        <taxon>Eukaryota</taxon>
        <taxon>Viridiplantae</taxon>
        <taxon>Streptophyta</taxon>
        <taxon>Embryophyta</taxon>
        <taxon>Tracheophyta</taxon>
        <taxon>Spermatophyta</taxon>
        <taxon>Magnoliopsida</taxon>
        <taxon>eudicotyledons</taxon>
        <taxon>Gunneridae</taxon>
        <taxon>Pentapetalae</taxon>
        <taxon>rosids</taxon>
        <taxon>malvids</taxon>
        <taxon>Sapindales</taxon>
        <taxon>Rutaceae</taxon>
        <taxon>Aurantioideae</taxon>
        <taxon>Citrus</taxon>
    </lineage>
</organism>
<reference evidence="2 3" key="1">
    <citation type="submission" date="2024-05" db="EMBL/GenBank/DDBJ databases">
        <title>Haplotype-resolved chromosome-level genome assembly of Huyou (Citrus changshanensis).</title>
        <authorList>
            <person name="Miao C."/>
            <person name="Chen W."/>
            <person name="Wu Y."/>
            <person name="Wang L."/>
            <person name="Zhao S."/>
            <person name="Grierson D."/>
            <person name="Xu C."/>
            <person name="Chen K."/>
        </authorList>
    </citation>
    <scope>NUCLEOTIDE SEQUENCE [LARGE SCALE GENOMIC DNA]</scope>
    <source>
        <strain evidence="2">01-14</strain>
        <tissue evidence="2">Leaf</tissue>
    </source>
</reference>
<protein>
    <submittedName>
        <fullName evidence="2">Uncharacterized protein</fullName>
    </submittedName>
</protein>
<dbReference type="AlphaFoldDB" id="A0AAP0N463"/>
<dbReference type="EMBL" id="JBCGBO010000001">
    <property type="protein sequence ID" value="KAK9229189.1"/>
    <property type="molecule type" value="Genomic_DNA"/>
</dbReference>